<evidence type="ECO:0000313" key="3">
    <source>
        <dbReference type="Proteomes" id="UP001595957"/>
    </source>
</evidence>
<keyword evidence="1" id="KW-1133">Transmembrane helix</keyword>
<gene>
    <name evidence="2" type="ORF">ACFO3E_19970</name>
</gene>
<dbReference type="EMBL" id="JBHSFZ010000064">
    <property type="protein sequence ID" value="MFC4596430.1"/>
    <property type="molecule type" value="Genomic_DNA"/>
</dbReference>
<organism evidence="2 3">
    <name type="scientific">Sphingobium tyrosinilyticum</name>
    <dbReference type="NCBI Taxonomy" id="2715436"/>
    <lineage>
        <taxon>Bacteria</taxon>
        <taxon>Pseudomonadati</taxon>
        <taxon>Pseudomonadota</taxon>
        <taxon>Alphaproteobacteria</taxon>
        <taxon>Sphingomonadales</taxon>
        <taxon>Sphingomonadaceae</taxon>
        <taxon>Sphingobium</taxon>
    </lineage>
</organism>
<feature type="transmembrane region" description="Helical" evidence="1">
    <location>
        <begin position="12"/>
        <end position="29"/>
    </location>
</feature>
<feature type="transmembrane region" description="Helical" evidence="1">
    <location>
        <begin position="35"/>
        <end position="52"/>
    </location>
</feature>
<evidence type="ECO:0000256" key="1">
    <source>
        <dbReference type="SAM" id="Phobius"/>
    </source>
</evidence>
<keyword evidence="1" id="KW-0472">Membrane</keyword>
<name>A0ABV9F3E5_9SPHN</name>
<dbReference type="Proteomes" id="UP001595957">
    <property type="component" value="Unassembled WGS sequence"/>
</dbReference>
<protein>
    <submittedName>
        <fullName evidence="2">Uncharacterized protein</fullName>
    </submittedName>
</protein>
<sequence length="57" mass="5546">MTNGKKNPTGAGAIIALLILAGAILGGMLGQPSAGLLGGAALGGVIALLLWLRERGH</sequence>
<keyword evidence="1" id="KW-0812">Transmembrane</keyword>
<evidence type="ECO:0000313" key="2">
    <source>
        <dbReference type="EMBL" id="MFC4596430.1"/>
    </source>
</evidence>
<dbReference type="RefSeq" id="WP_197486271.1">
    <property type="nucleotide sequence ID" value="NZ_JBHSFZ010000064.1"/>
</dbReference>
<proteinExistence type="predicted"/>
<comment type="caution">
    <text evidence="2">The sequence shown here is derived from an EMBL/GenBank/DDBJ whole genome shotgun (WGS) entry which is preliminary data.</text>
</comment>
<reference evidence="3" key="1">
    <citation type="journal article" date="2019" name="Int. J. Syst. Evol. Microbiol.">
        <title>The Global Catalogue of Microorganisms (GCM) 10K type strain sequencing project: providing services to taxonomists for standard genome sequencing and annotation.</title>
        <authorList>
            <consortium name="The Broad Institute Genomics Platform"/>
            <consortium name="The Broad Institute Genome Sequencing Center for Infectious Disease"/>
            <person name="Wu L."/>
            <person name="Ma J."/>
        </authorList>
    </citation>
    <scope>NUCLEOTIDE SEQUENCE [LARGE SCALE GENOMIC DNA]</scope>
    <source>
        <strain evidence="3">NBRC 103632</strain>
    </source>
</reference>
<accession>A0ABV9F3E5</accession>
<keyword evidence="3" id="KW-1185">Reference proteome</keyword>